<evidence type="ECO:0000313" key="1">
    <source>
        <dbReference type="EMBL" id="GAA4826565.1"/>
    </source>
</evidence>
<dbReference type="Proteomes" id="UP001500298">
    <property type="component" value="Unassembled WGS sequence"/>
</dbReference>
<accession>A0ABP9D4G1</accession>
<comment type="caution">
    <text evidence="1">The sequence shown here is derived from an EMBL/GenBank/DDBJ whole genome shotgun (WGS) entry which is preliminary data.</text>
</comment>
<dbReference type="SUPFAM" id="SSF49464">
    <property type="entry name" value="Carboxypeptidase regulatory domain-like"/>
    <property type="match status" value="1"/>
</dbReference>
<protein>
    <recommendedName>
        <fullName evidence="3">CarboxypepD_reg-like domain-containing protein</fullName>
    </recommendedName>
</protein>
<reference evidence="2" key="1">
    <citation type="journal article" date="2019" name="Int. J. Syst. Evol. Microbiol.">
        <title>The Global Catalogue of Microorganisms (GCM) 10K type strain sequencing project: providing services to taxonomists for standard genome sequencing and annotation.</title>
        <authorList>
            <consortium name="The Broad Institute Genomics Platform"/>
            <consortium name="The Broad Institute Genome Sequencing Center for Infectious Disease"/>
            <person name="Wu L."/>
            <person name="Ma J."/>
        </authorList>
    </citation>
    <scope>NUCLEOTIDE SEQUENCE [LARGE SCALE GENOMIC DNA]</scope>
    <source>
        <strain evidence="2">JCM 18326</strain>
    </source>
</reference>
<organism evidence="1 2">
    <name type="scientific">Algivirga pacifica</name>
    <dbReference type="NCBI Taxonomy" id="1162670"/>
    <lineage>
        <taxon>Bacteria</taxon>
        <taxon>Pseudomonadati</taxon>
        <taxon>Bacteroidota</taxon>
        <taxon>Cytophagia</taxon>
        <taxon>Cytophagales</taxon>
        <taxon>Flammeovirgaceae</taxon>
        <taxon>Algivirga</taxon>
    </lineage>
</organism>
<dbReference type="Gene3D" id="2.60.40.1120">
    <property type="entry name" value="Carboxypeptidase-like, regulatory domain"/>
    <property type="match status" value="1"/>
</dbReference>
<dbReference type="Pfam" id="PF13715">
    <property type="entry name" value="CarbopepD_reg_2"/>
    <property type="match status" value="1"/>
</dbReference>
<dbReference type="RefSeq" id="WP_345369559.1">
    <property type="nucleotide sequence ID" value="NZ_BAABJX010000017.1"/>
</dbReference>
<name>A0ABP9D4G1_9BACT</name>
<proteinExistence type="predicted"/>
<dbReference type="InterPro" id="IPR008969">
    <property type="entry name" value="CarboxyPept-like_regulatory"/>
</dbReference>
<dbReference type="EMBL" id="BAABJX010000017">
    <property type="protein sequence ID" value="GAA4826565.1"/>
    <property type="molecule type" value="Genomic_DNA"/>
</dbReference>
<gene>
    <name evidence="1" type="ORF">GCM10023331_09010</name>
</gene>
<evidence type="ECO:0000313" key="2">
    <source>
        <dbReference type="Proteomes" id="UP001500298"/>
    </source>
</evidence>
<keyword evidence="2" id="KW-1185">Reference proteome</keyword>
<sequence length="440" mass="51369">MMINVNTIKFLLLSLLCFGYIEQGKTQQVTYTGTILDAETQAPLPYAHILLGESRKGTFSNEEGYFRISLPEGHSYTYVKISATSFQTTKVPLTELKDKIITLAPYVVELSTVEIRPVNMREYVWEAIRRIPENHFGDPLMLKGFFRTQTKIDQQNAGYVEALLDIIDQPTQDTLKQNQYRVLMARDLSDSVTLDWGLDEDMDSMNFEAFTPHDLLTSDIIRKEGMQLDEDMEGRIVSFLDTTKLDYYHFEYKGLTYYQGRTVMEIHFKPRWKMNLGMFEGTILLDEQNYAFASLDFEIPKRYLKHVLPFGRGLGKLAVRGAMRLAGISLNYSLDKVQAHYSYQHLNNKWYPKYIGNDFRFYVKVRYRKEGININNHFALSNELFILDANPTDLPEIPEEERFYPSQKIKDVLTEHSEDEWQKYNIVTRRQSVVGMKNEE</sequence>
<evidence type="ECO:0008006" key="3">
    <source>
        <dbReference type="Google" id="ProtNLM"/>
    </source>
</evidence>